<dbReference type="GO" id="GO:0004519">
    <property type="term" value="F:endonuclease activity"/>
    <property type="evidence" value="ECO:0007669"/>
    <property type="project" value="UniProtKB-KW"/>
</dbReference>
<dbReference type="PANTHER" id="PTHR33841:SF1">
    <property type="entry name" value="DNA METHYLTRANSFERASE A"/>
    <property type="match status" value="1"/>
</dbReference>
<keyword evidence="3" id="KW-0808">Transferase</keyword>
<evidence type="ECO:0000256" key="4">
    <source>
        <dbReference type="ARBA" id="ARBA00022691"/>
    </source>
</evidence>
<evidence type="ECO:0000313" key="7">
    <source>
        <dbReference type="EMBL" id="KAA4095267.1"/>
    </source>
</evidence>
<dbReference type="EC" id="2.1.1.72" evidence="1"/>
<evidence type="ECO:0000256" key="5">
    <source>
        <dbReference type="ARBA" id="ARBA00047942"/>
    </source>
</evidence>
<dbReference type="InterPro" id="IPR002052">
    <property type="entry name" value="DNA_methylase_N6_adenine_CS"/>
</dbReference>
<dbReference type="InterPro" id="IPR050953">
    <property type="entry name" value="N4_N6_ade-DNA_methylase"/>
</dbReference>
<name>A0A6H9NE29_BACOV</name>
<protein>
    <recommendedName>
        <fullName evidence="1">site-specific DNA-methyltransferase (adenine-specific)</fullName>
        <ecNumber evidence="1">2.1.1.72</ecNumber>
    </recommendedName>
</protein>
<evidence type="ECO:0000313" key="8">
    <source>
        <dbReference type="Proteomes" id="UP000473905"/>
    </source>
</evidence>
<dbReference type="InterPro" id="IPR011639">
    <property type="entry name" value="MethylTrfase_TaqI-like_dom"/>
</dbReference>
<evidence type="ECO:0000256" key="2">
    <source>
        <dbReference type="ARBA" id="ARBA00022603"/>
    </source>
</evidence>
<dbReference type="GO" id="GO:0009007">
    <property type="term" value="F:site-specific DNA-methyltransferase (adenine-specific) activity"/>
    <property type="evidence" value="ECO:0007669"/>
    <property type="project" value="UniProtKB-EC"/>
</dbReference>
<comment type="caution">
    <text evidence="7">The sequence shown here is derived from an EMBL/GenBank/DDBJ whole genome shotgun (WGS) entry which is preliminary data.</text>
</comment>
<keyword evidence="7" id="KW-0255">Endonuclease</keyword>
<organism evidence="7 8">
    <name type="scientific">Bacteroides ovatus</name>
    <dbReference type="NCBI Taxonomy" id="28116"/>
    <lineage>
        <taxon>Bacteria</taxon>
        <taxon>Pseudomonadati</taxon>
        <taxon>Bacteroidota</taxon>
        <taxon>Bacteroidia</taxon>
        <taxon>Bacteroidales</taxon>
        <taxon>Bacteroidaceae</taxon>
        <taxon>Bacteroides</taxon>
    </lineage>
</organism>
<keyword evidence="2" id="KW-0489">Methyltransferase</keyword>
<sequence length="1285" mass="148128">MATIYTSDSLRNIFQSSFNLTQWYSFSQHFFNASELKEKPERIIENTSDEGYYLGNINTTDSYRIGLFHYNIRQGSVANKRVGLRNLVKSFINPTWGEFDAALVVFDSGDHWRLSFICDINGEATSPKRYTFVLGDKGSHYNTPVARFIDLQQKGLSFTNIKEAFSVEALSKDFYNKLYNWYLWALSEDINVTFPNNPNTEKDDRENINVKLIRMITRLLFVWFIKQKGLVPDSIFNPKQLKSILVDFDETSHIDGNYYNAILQNLFFATLNCAIIDEEGNPRCFAASKSGRDTRNLYRYKEMFQQKEEEILTLFAHVPFLNGGLFECLDKPKDLYLNQEYDIFYDGFSRNATKSSNGNFKYRAFVPNILFFNDDEDQPGLINLLKQYNFTIEENSPTDAVISLDPELLGRVFENLLAAYNPETQESARKSTGSFYTPRPIVDYMVDEAIKSYLLGKRLDRISEEKLNALFKERTVSTDWTDSNKDAIANALKQVKILDPACGSGAFPMGCLLRIVDIIELLKGDTVDRYQLKLTIIENCVYGVDIQPIAMLICKLRFFISLICEQNDIDFSSPETNFGINTLPNLETKFVAANTLISANIRNYEDDWTNDEKLDSMKEKLLCIRNDHFLAKGRVAKKRSERQDNATRQQLLDYIVSHAQKPDLEKIAAHERLLQQLSDEWELYKDEVWVDKTHPVEQTLFGVVEHPDSLFREDINKKKRKELTVRIKATKAEIAKEQNKGEITGFEAAVKQITEWNPYDQNSVSSFFDPEWMFCLKEKFDIVIGNPPYISTKGVKEEDKVKYEKEFGFSDDTYNLFTFKGLALCKDGGTLTYITPKTFWTTQTKRNMRDLLLSNTIRYIFDTANPFEAAMVDTCITQTVKQPMVDEHIVNFYDGTADLSHPIVFTPIQQSMFINAQNSVIFKPTPLNLRIYELYGKKVKELYDKWWSKIETSKKISQNHKELEAYRASLKPGDIALLGCLTEGGQGLATANNGKYIAVRRSTKWAKNIIESRPKKLVEAIKKKKIKVEGLDAYANEKEFLASLSEKEIANLFDNLKEKYGRDIFGQGYIYKIIDDSELANVDELTKDEKENGIDTSKNFYVPYDKGDKDGNRWYLETPFAIAWSKENVQFLKTNSGKKGEGMPVVRNPQFYFREGFCWIDVNSTYLKARLKGNGVFDVLSMSLFSMNQIPDWYYVSLINSELISLYVDNFVNNTSHFQINDARQLPIVIPNLKILNKIEQLCKEAICLKKDSFSSLVDRTTAEEKLLALQRDLDYYVQAELYGI</sequence>
<dbReference type="PROSITE" id="PS00092">
    <property type="entry name" value="N6_MTASE"/>
    <property type="match status" value="1"/>
</dbReference>
<dbReference type="GO" id="GO:0003676">
    <property type="term" value="F:nucleic acid binding"/>
    <property type="evidence" value="ECO:0007669"/>
    <property type="project" value="InterPro"/>
</dbReference>
<comment type="catalytic activity">
    <reaction evidence="5">
        <text>a 2'-deoxyadenosine in DNA + S-adenosyl-L-methionine = an N(6)-methyl-2'-deoxyadenosine in DNA + S-adenosyl-L-homocysteine + H(+)</text>
        <dbReference type="Rhea" id="RHEA:15197"/>
        <dbReference type="Rhea" id="RHEA-COMP:12418"/>
        <dbReference type="Rhea" id="RHEA-COMP:12419"/>
        <dbReference type="ChEBI" id="CHEBI:15378"/>
        <dbReference type="ChEBI" id="CHEBI:57856"/>
        <dbReference type="ChEBI" id="CHEBI:59789"/>
        <dbReference type="ChEBI" id="CHEBI:90615"/>
        <dbReference type="ChEBI" id="CHEBI:90616"/>
        <dbReference type="EC" id="2.1.1.72"/>
    </reaction>
</comment>
<dbReference type="GO" id="GO:0006304">
    <property type="term" value="P:DNA modification"/>
    <property type="evidence" value="ECO:0007669"/>
    <property type="project" value="InterPro"/>
</dbReference>
<feature type="domain" description="Type II methyltransferase M.TaqI-like" evidence="6">
    <location>
        <begin position="539"/>
        <end position="863"/>
    </location>
</feature>
<dbReference type="PRINTS" id="PR00507">
    <property type="entry name" value="N12N6MTFRASE"/>
</dbReference>
<keyword evidence="4" id="KW-0949">S-adenosyl-L-methionine</keyword>
<proteinExistence type="predicted"/>
<accession>A0A6H9NE29</accession>
<keyword evidence="7" id="KW-0378">Hydrolase</keyword>
<gene>
    <name evidence="7" type="ORF">F3D66_16770</name>
</gene>
<dbReference type="Pfam" id="PF07669">
    <property type="entry name" value="Eco57I"/>
    <property type="match status" value="1"/>
</dbReference>
<evidence type="ECO:0000256" key="3">
    <source>
        <dbReference type="ARBA" id="ARBA00022679"/>
    </source>
</evidence>
<dbReference type="SUPFAM" id="SSF53335">
    <property type="entry name" value="S-adenosyl-L-methionine-dependent methyltransferases"/>
    <property type="match status" value="1"/>
</dbReference>
<dbReference type="Proteomes" id="UP000473905">
    <property type="component" value="Unassembled WGS sequence"/>
</dbReference>
<dbReference type="EMBL" id="VWKB01000023">
    <property type="protein sequence ID" value="KAA4095267.1"/>
    <property type="molecule type" value="Genomic_DNA"/>
</dbReference>
<dbReference type="Gene3D" id="3.40.50.150">
    <property type="entry name" value="Vaccinia Virus protein VP39"/>
    <property type="match status" value="2"/>
</dbReference>
<keyword evidence="8" id="KW-1185">Reference proteome</keyword>
<dbReference type="InterPro" id="IPR029063">
    <property type="entry name" value="SAM-dependent_MTases_sf"/>
</dbReference>
<evidence type="ECO:0000256" key="1">
    <source>
        <dbReference type="ARBA" id="ARBA00011900"/>
    </source>
</evidence>
<evidence type="ECO:0000259" key="6">
    <source>
        <dbReference type="Pfam" id="PF07669"/>
    </source>
</evidence>
<dbReference type="GO" id="GO:0032259">
    <property type="term" value="P:methylation"/>
    <property type="evidence" value="ECO:0007669"/>
    <property type="project" value="UniProtKB-KW"/>
</dbReference>
<dbReference type="PANTHER" id="PTHR33841">
    <property type="entry name" value="DNA METHYLTRANSFERASE YEEA-RELATED"/>
    <property type="match status" value="1"/>
</dbReference>
<keyword evidence="7" id="KW-0540">Nuclease</keyword>
<reference evidence="7 8" key="1">
    <citation type="journal article" date="2019" name="Nat. Med.">
        <title>A library of human gut bacterial isolates paired with longitudinal multiomics data enables mechanistic microbiome research.</title>
        <authorList>
            <person name="Poyet M."/>
            <person name="Groussin M."/>
            <person name="Gibbons S.M."/>
            <person name="Avila-Pacheco J."/>
            <person name="Jiang X."/>
            <person name="Kearney S.M."/>
            <person name="Perrotta A.R."/>
            <person name="Berdy B."/>
            <person name="Zhao S."/>
            <person name="Lieberman T.D."/>
            <person name="Swanson P.K."/>
            <person name="Smith M."/>
            <person name="Roesemann S."/>
            <person name="Alexander J.E."/>
            <person name="Rich S.A."/>
            <person name="Livny J."/>
            <person name="Vlamakis H."/>
            <person name="Clish C."/>
            <person name="Bullock K."/>
            <person name="Deik A."/>
            <person name="Scott J."/>
            <person name="Pierce K.A."/>
            <person name="Xavier R.J."/>
            <person name="Alm E.J."/>
        </authorList>
    </citation>
    <scope>NUCLEOTIDE SEQUENCE [LARGE SCALE GENOMIC DNA]</scope>
    <source>
        <strain evidence="7 8">BIOML-A134</strain>
    </source>
</reference>